<organism evidence="4 5">
    <name type="scientific">Propithecus coquereli</name>
    <name type="common">Coquerel's sifaka</name>
    <name type="synonym">Propithecus verreauxi coquereli</name>
    <dbReference type="NCBI Taxonomy" id="379532"/>
    <lineage>
        <taxon>Eukaryota</taxon>
        <taxon>Metazoa</taxon>
        <taxon>Chordata</taxon>
        <taxon>Craniata</taxon>
        <taxon>Vertebrata</taxon>
        <taxon>Euteleostomi</taxon>
        <taxon>Mammalia</taxon>
        <taxon>Eutheria</taxon>
        <taxon>Euarchontoglires</taxon>
        <taxon>Primates</taxon>
        <taxon>Strepsirrhini</taxon>
        <taxon>Lemuriformes</taxon>
        <taxon>Indriidae</taxon>
        <taxon>Propithecus</taxon>
    </lineage>
</organism>
<protein>
    <recommendedName>
        <fullName evidence="3">Schwannomin interacting protein 1 C-terminal domain-containing protein</fullName>
    </recommendedName>
</protein>
<dbReference type="AlphaFoldDB" id="A0A2K6FLQ4"/>
<dbReference type="PANTHER" id="PTHR13103:SF2">
    <property type="entry name" value="IQCJ-SCHIP1 READTHROUGH TRANSCRIPT PROTEIN-RELATED"/>
    <property type="match status" value="1"/>
</dbReference>
<keyword evidence="5" id="KW-1185">Reference proteome</keyword>
<dbReference type="GO" id="GO:0030054">
    <property type="term" value="C:cell junction"/>
    <property type="evidence" value="ECO:0007669"/>
    <property type="project" value="TreeGrafter"/>
</dbReference>
<dbReference type="PANTHER" id="PTHR13103">
    <property type="entry name" value="SCHWANNOMIN INTERACTING PROTEIN 1"/>
    <property type="match status" value="1"/>
</dbReference>
<evidence type="ECO:0000256" key="2">
    <source>
        <dbReference type="SAM" id="MobiDB-lite"/>
    </source>
</evidence>
<feature type="compositionally biased region" description="Polar residues" evidence="2">
    <location>
        <begin position="249"/>
        <end position="258"/>
    </location>
</feature>
<reference evidence="4" key="1">
    <citation type="submission" date="2025-08" db="UniProtKB">
        <authorList>
            <consortium name="Ensembl"/>
        </authorList>
    </citation>
    <scope>IDENTIFICATION</scope>
</reference>
<dbReference type="InterPro" id="IPR015649">
    <property type="entry name" value="SCHIP_1_C"/>
</dbReference>
<dbReference type="Ensembl" id="ENSPCOT00000025525.1">
    <property type="protein sequence ID" value="ENSPCOP00000014914.1"/>
    <property type="gene ID" value="ENSPCOG00000019166.1"/>
</dbReference>
<reference evidence="4" key="2">
    <citation type="submission" date="2025-09" db="UniProtKB">
        <authorList>
            <consortium name="Ensembl"/>
        </authorList>
    </citation>
    <scope>IDENTIFICATION</scope>
</reference>
<dbReference type="Proteomes" id="UP000233160">
    <property type="component" value="Unassembled WGS sequence"/>
</dbReference>
<feature type="compositionally biased region" description="Basic and acidic residues" evidence="2">
    <location>
        <begin position="186"/>
        <end position="209"/>
    </location>
</feature>
<feature type="domain" description="Schwannomin interacting protein 1 C-terminal" evidence="3">
    <location>
        <begin position="200"/>
        <end position="397"/>
    </location>
</feature>
<feature type="compositionally biased region" description="Basic and acidic residues" evidence="2">
    <location>
        <begin position="232"/>
        <end position="248"/>
    </location>
</feature>
<feature type="compositionally biased region" description="Low complexity" evidence="2">
    <location>
        <begin position="23"/>
        <end position="42"/>
    </location>
</feature>
<evidence type="ECO:0000259" key="3">
    <source>
        <dbReference type="Pfam" id="PF10148"/>
    </source>
</evidence>
<accession>A0A2K6FLQ4</accession>
<feature type="compositionally biased region" description="Polar residues" evidence="2">
    <location>
        <begin position="212"/>
        <end position="229"/>
    </location>
</feature>
<feature type="region of interest" description="Disordered" evidence="2">
    <location>
        <begin position="1"/>
        <end position="278"/>
    </location>
</feature>
<sequence>PQDLTGGICEKEAKGSYKPDGISTGSDASSSSSRAGSQSSSTKVTPGSKRKSLSSPGGSLDLASALEDYEEPFPGYQKKVIDEWEEEEEDEHDEQGYRDDPGPGARVRKRGRSTTTAMSLPVPSGNLHTQDPQDLRQCGGGRPNSSRGSRRAIQKPQPARGWRGGPPRQQTCVPEELPRPPMGWEALEKHLAGLQFREQEAQKNERQKWEASLSSQLQSGTNLQTCSVNDSGSDKDGDADDSKTETSLDTRWSPMSKQSSSYSDTDTTEEDSESSDDMDFLTRQKKLQAEAKMALAVAKPMAKMQVEVEKQNGKKSPVADLLPHVPHVSECLMKRSLKPTDLRDMTTGQLQVIVNGLHSQIESLNEELVQLLLIRDELHTEQDATLADIEVLTRHQKRMAEKTPAK</sequence>
<dbReference type="GO" id="GO:0005886">
    <property type="term" value="C:plasma membrane"/>
    <property type="evidence" value="ECO:0007669"/>
    <property type="project" value="TreeGrafter"/>
</dbReference>
<dbReference type="GeneTree" id="ENSGT00390000011127"/>
<dbReference type="GO" id="GO:0035332">
    <property type="term" value="P:positive regulation of hippo signaling"/>
    <property type="evidence" value="ECO:0007669"/>
    <property type="project" value="TreeGrafter"/>
</dbReference>
<feature type="compositionally biased region" description="Acidic residues" evidence="2">
    <location>
        <begin position="266"/>
        <end position="278"/>
    </location>
</feature>
<dbReference type="STRING" id="379532.ENSPCOP00000014914"/>
<proteinExistence type="predicted"/>
<evidence type="ECO:0000313" key="4">
    <source>
        <dbReference type="Ensembl" id="ENSPCOP00000014914.1"/>
    </source>
</evidence>
<feature type="compositionally biased region" description="Acidic residues" evidence="2">
    <location>
        <begin position="83"/>
        <end position="93"/>
    </location>
</feature>
<keyword evidence="1" id="KW-0175">Coiled coil</keyword>
<evidence type="ECO:0000256" key="1">
    <source>
        <dbReference type="ARBA" id="ARBA00023054"/>
    </source>
</evidence>
<name>A0A2K6FLQ4_PROCO</name>
<dbReference type="InterPro" id="IPR039045">
    <property type="entry name" value="SCHIP_1"/>
</dbReference>
<evidence type="ECO:0000313" key="5">
    <source>
        <dbReference type="Proteomes" id="UP000233160"/>
    </source>
</evidence>
<dbReference type="Pfam" id="PF10148">
    <property type="entry name" value="SCHIP-1_C"/>
    <property type="match status" value="1"/>
</dbReference>